<dbReference type="Gene3D" id="2.30.30.230">
    <property type="entry name" value="Fumarylacetoacetase, N-terminal domain"/>
    <property type="match status" value="1"/>
</dbReference>
<feature type="domain" description="Fumarylacetoacetase-like C-terminal" evidence="12">
    <location>
        <begin position="153"/>
        <end position="440"/>
    </location>
</feature>
<accession>A0ABV3LP21</accession>
<dbReference type="PANTHER" id="PTHR43069">
    <property type="entry name" value="FUMARYLACETOACETASE"/>
    <property type="match status" value="1"/>
</dbReference>
<dbReference type="Gene3D" id="3.90.850.10">
    <property type="entry name" value="Fumarylacetoacetase-like, C-terminal domain"/>
    <property type="match status" value="1"/>
</dbReference>
<comment type="pathway">
    <text evidence="3">Amino-acid degradation; L-phenylalanine degradation; acetoacetate and fumarate from L-phenylalanine: step 6/6.</text>
</comment>
<keyword evidence="7" id="KW-0106">Calcium</keyword>
<feature type="domain" description="Fumarylacetoacetase N-terminal" evidence="13">
    <location>
        <begin position="50"/>
        <end position="146"/>
    </location>
</feature>
<evidence type="ECO:0000256" key="3">
    <source>
        <dbReference type="ARBA" id="ARBA00004782"/>
    </source>
</evidence>
<comment type="cofactor">
    <cofactor evidence="2">
        <name>Mg(2+)</name>
        <dbReference type="ChEBI" id="CHEBI:18420"/>
    </cofactor>
</comment>
<dbReference type="SUPFAM" id="SSF63433">
    <property type="entry name" value="Fumarylacetoacetate hydrolase, FAH, N-terminal domain"/>
    <property type="match status" value="1"/>
</dbReference>
<dbReference type="InterPro" id="IPR036663">
    <property type="entry name" value="Fumarylacetoacetase_C_sf"/>
</dbReference>
<evidence type="ECO:0000256" key="10">
    <source>
        <dbReference type="ARBA" id="ARBA00023232"/>
    </source>
</evidence>
<dbReference type="InterPro" id="IPR005959">
    <property type="entry name" value="Fumarylacetoacetase"/>
</dbReference>
<evidence type="ECO:0000259" key="13">
    <source>
        <dbReference type="Pfam" id="PF09298"/>
    </source>
</evidence>
<evidence type="ECO:0000256" key="7">
    <source>
        <dbReference type="ARBA" id="ARBA00022837"/>
    </source>
</evidence>
<gene>
    <name evidence="14" type="primary">fahA</name>
    <name evidence="14" type="ORF">AB0887_04385</name>
</gene>
<protein>
    <recommendedName>
        <fullName evidence="4">fumarylacetoacetase</fullName>
        <ecNumber evidence="4">3.7.1.2</ecNumber>
    </recommendedName>
</protein>
<dbReference type="Pfam" id="PF01557">
    <property type="entry name" value="FAA_hydrolase"/>
    <property type="match status" value="1"/>
</dbReference>
<keyword evidence="6 14" id="KW-0378">Hydrolase</keyword>
<evidence type="ECO:0000256" key="9">
    <source>
        <dbReference type="ARBA" id="ARBA00022878"/>
    </source>
</evidence>
<evidence type="ECO:0000256" key="4">
    <source>
        <dbReference type="ARBA" id="ARBA00012094"/>
    </source>
</evidence>
<dbReference type="NCBIfam" id="TIGR01266">
    <property type="entry name" value="fum_ac_acetase"/>
    <property type="match status" value="1"/>
</dbReference>
<dbReference type="Proteomes" id="UP001553843">
    <property type="component" value="Unassembled WGS sequence"/>
</dbReference>
<dbReference type="SUPFAM" id="SSF56529">
    <property type="entry name" value="FAH"/>
    <property type="match status" value="1"/>
</dbReference>
<keyword evidence="5" id="KW-0479">Metal-binding</keyword>
<feature type="region of interest" description="Disordered" evidence="11">
    <location>
        <begin position="1"/>
        <end position="45"/>
    </location>
</feature>
<dbReference type="RefSeq" id="WP_359776216.1">
    <property type="nucleotide sequence ID" value="NZ_JBEYRR010000003.1"/>
</dbReference>
<evidence type="ECO:0000256" key="2">
    <source>
        <dbReference type="ARBA" id="ARBA00001946"/>
    </source>
</evidence>
<evidence type="ECO:0000313" key="14">
    <source>
        <dbReference type="EMBL" id="MEW2361199.1"/>
    </source>
</evidence>
<name>A0ABV3LP21_9ACTN</name>
<sequence>MSEQTPLDPAAGDSSGLPGSDSFGRPGGDPLGASDGDPFGLPEGDPFGPHNLPYGVFSLPGERDDQRRVGVRLGSYVLDAGAAAAALGSPYVSLLARPTLNPLLSAGRTAWSDVRRALTAWVTVPSYRGSVRPLLHPLSDVTLHLPFEVADYVDFYASEHHATHLGKMFRPDSPTPLTPNWKHLPIGYHGRSGTVVVSGTDVVRPCGQRKAPTDTAPVFGPSARLDIEAEVGFVVGAPSTHGTPVPLADFREHVFGLTLLNDWSARDIQAWEYVPLGPFLGKSFATSVSAWITPLEALDAARVAPPERTHQLLPYLDDSAESAADEPGGYDLRMTVTLNGQVISEPPFSTVYWTAAQQLAHMTVNGASLRTGDLYGSGTVSGPSAGQYGSLIEITWNGRDPIELPDGKRTFLEDGDEVTLSAWAPGPGRTRVGLGEVTGRIVAAR</sequence>
<dbReference type="Pfam" id="PF09298">
    <property type="entry name" value="FAA_hydrolase_N"/>
    <property type="match status" value="1"/>
</dbReference>
<dbReference type="InterPro" id="IPR036462">
    <property type="entry name" value="Fumarylacetoacetase_N_sf"/>
</dbReference>
<dbReference type="GO" id="GO:0004334">
    <property type="term" value="F:fumarylacetoacetase activity"/>
    <property type="evidence" value="ECO:0007669"/>
    <property type="project" value="UniProtKB-EC"/>
</dbReference>
<comment type="caution">
    <text evidence="14">The sequence shown here is derived from an EMBL/GenBank/DDBJ whole genome shotgun (WGS) entry which is preliminary data.</text>
</comment>
<evidence type="ECO:0000256" key="6">
    <source>
        <dbReference type="ARBA" id="ARBA00022801"/>
    </source>
</evidence>
<keyword evidence="10" id="KW-0585">Phenylalanine catabolism</keyword>
<dbReference type="PANTHER" id="PTHR43069:SF2">
    <property type="entry name" value="FUMARYLACETOACETASE"/>
    <property type="match status" value="1"/>
</dbReference>
<comment type="cofactor">
    <cofactor evidence="1">
        <name>Ca(2+)</name>
        <dbReference type="ChEBI" id="CHEBI:29108"/>
    </cofactor>
</comment>
<evidence type="ECO:0000313" key="15">
    <source>
        <dbReference type="Proteomes" id="UP001553843"/>
    </source>
</evidence>
<evidence type="ECO:0000256" key="11">
    <source>
        <dbReference type="SAM" id="MobiDB-lite"/>
    </source>
</evidence>
<evidence type="ECO:0000259" key="12">
    <source>
        <dbReference type="Pfam" id="PF01557"/>
    </source>
</evidence>
<dbReference type="InterPro" id="IPR015377">
    <property type="entry name" value="Fumarylacetoacetase_N"/>
</dbReference>
<evidence type="ECO:0000256" key="8">
    <source>
        <dbReference type="ARBA" id="ARBA00022842"/>
    </source>
</evidence>
<evidence type="ECO:0000256" key="5">
    <source>
        <dbReference type="ARBA" id="ARBA00022723"/>
    </source>
</evidence>
<dbReference type="InterPro" id="IPR011234">
    <property type="entry name" value="Fumarylacetoacetase-like_C"/>
</dbReference>
<organism evidence="14 15">
    <name type="scientific">Streptomyces huasconensis</name>
    <dbReference type="NCBI Taxonomy" id="1854574"/>
    <lineage>
        <taxon>Bacteria</taxon>
        <taxon>Bacillati</taxon>
        <taxon>Actinomycetota</taxon>
        <taxon>Actinomycetes</taxon>
        <taxon>Kitasatosporales</taxon>
        <taxon>Streptomycetaceae</taxon>
        <taxon>Streptomyces</taxon>
    </lineage>
</organism>
<keyword evidence="15" id="KW-1185">Reference proteome</keyword>
<reference evidence="14 15" key="1">
    <citation type="submission" date="2024-06" db="EMBL/GenBank/DDBJ databases">
        <title>The Natural Products Discovery Center: Release of the First 8490 Sequenced Strains for Exploring Actinobacteria Biosynthetic Diversity.</title>
        <authorList>
            <person name="Kalkreuter E."/>
            <person name="Kautsar S.A."/>
            <person name="Yang D."/>
            <person name="Bader C.D."/>
            <person name="Teijaro C.N."/>
            <person name="Fluegel L."/>
            <person name="Davis C.M."/>
            <person name="Simpson J.R."/>
            <person name="Lauterbach L."/>
            <person name="Steele A.D."/>
            <person name="Gui C."/>
            <person name="Meng S."/>
            <person name="Li G."/>
            <person name="Viehrig K."/>
            <person name="Ye F."/>
            <person name="Su P."/>
            <person name="Kiefer A.F."/>
            <person name="Nichols A."/>
            <person name="Cepeda A.J."/>
            <person name="Yan W."/>
            <person name="Fan B."/>
            <person name="Jiang Y."/>
            <person name="Adhikari A."/>
            <person name="Zheng C.-J."/>
            <person name="Schuster L."/>
            <person name="Cowan T.M."/>
            <person name="Smanski M.J."/>
            <person name="Chevrette M.G."/>
            <person name="De Carvalho L.P.S."/>
            <person name="Shen B."/>
        </authorList>
    </citation>
    <scope>NUCLEOTIDE SEQUENCE [LARGE SCALE GENOMIC DNA]</scope>
    <source>
        <strain evidence="14 15">NPDC047833</strain>
    </source>
</reference>
<keyword evidence="8" id="KW-0460">Magnesium</keyword>
<keyword evidence="9" id="KW-0828">Tyrosine catabolism</keyword>
<proteinExistence type="predicted"/>
<dbReference type="EMBL" id="JBEYRS010000001">
    <property type="protein sequence ID" value="MEW2361199.1"/>
    <property type="molecule type" value="Genomic_DNA"/>
</dbReference>
<dbReference type="EC" id="3.7.1.2" evidence="4"/>
<evidence type="ECO:0000256" key="1">
    <source>
        <dbReference type="ARBA" id="ARBA00001913"/>
    </source>
</evidence>